<organism evidence="1">
    <name type="scientific">Arundo donax</name>
    <name type="common">Giant reed</name>
    <name type="synonym">Donax arundinaceus</name>
    <dbReference type="NCBI Taxonomy" id="35708"/>
    <lineage>
        <taxon>Eukaryota</taxon>
        <taxon>Viridiplantae</taxon>
        <taxon>Streptophyta</taxon>
        <taxon>Embryophyta</taxon>
        <taxon>Tracheophyta</taxon>
        <taxon>Spermatophyta</taxon>
        <taxon>Magnoliopsida</taxon>
        <taxon>Liliopsida</taxon>
        <taxon>Poales</taxon>
        <taxon>Poaceae</taxon>
        <taxon>PACMAD clade</taxon>
        <taxon>Arundinoideae</taxon>
        <taxon>Arundineae</taxon>
        <taxon>Arundo</taxon>
    </lineage>
</organism>
<dbReference type="AlphaFoldDB" id="A0A0A9DSU2"/>
<proteinExistence type="predicted"/>
<evidence type="ECO:0000313" key="1">
    <source>
        <dbReference type="EMBL" id="JAD90876.1"/>
    </source>
</evidence>
<protein>
    <submittedName>
        <fullName evidence="1">Uncharacterized protein</fullName>
    </submittedName>
</protein>
<name>A0A0A9DSU2_ARUDO</name>
<reference evidence="1" key="1">
    <citation type="submission" date="2014-09" db="EMBL/GenBank/DDBJ databases">
        <authorList>
            <person name="Magalhaes I.L.F."/>
            <person name="Oliveira U."/>
            <person name="Santos F.R."/>
            <person name="Vidigal T.H.D.A."/>
            <person name="Brescovit A.D."/>
            <person name="Santos A.J."/>
        </authorList>
    </citation>
    <scope>NUCLEOTIDE SEQUENCE</scope>
    <source>
        <tissue evidence="1">Shoot tissue taken approximately 20 cm above the soil surface</tissue>
    </source>
</reference>
<accession>A0A0A9DSU2</accession>
<sequence>MLVKYLHMVVFFGRIKFQPHRLHHGLLHIIQTLIGQAREERLTQLFPRIIFPCFRGLAECVQGYGRSTGLALEEHFSHPGHEAELHHLLLILRRVGRLAPLRGAEEIRQEPLGDGGGTRRV</sequence>
<dbReference type="EMBL" id="GBRH01207019">
    <property type="protein sequence ID" value="JAD90876.1"/>
    <property type="molecule type" value="Transcribed_RNA"/>
</dbReference>
<reference evidence="1" key="2">
    <citation type="journal article" date="2015" name="Data Brief">
        <title>Shoot transcriptome of the giant reed, Arundo donax.</title>
        <authorList>
            <person name="Barrero R.A."/>
            <person name="Guerrero F.D."/>
            <person name="Moolhuijzen P."/>
            <person name="Goolsby J.A."/>
            <person name="Tidwell J."/>
            <person name="Bellgard S.E."/>
            <person name="Bellgard M.I."/>
        </authorList>
    </citation>
    <scope>NUCLEOTIDE SEQUENCE</scope>
    <source>
        <tissue evidence="1">Shoot tissue taken approximately 20 cm above the soil surface</tissue>
    </source>
</reference>